<dbReference type="PRINTS" id="PR00455">
    <property type="entry name" value="HTHTETR"/>
</dbReference>
<accession>A0AAU9DDG2</accession>
<keyword evidence="1 2" id="KW-0238">DNA-binding</keyword>
<dbReference type="PANTHER" id="PTHR30328">
    <property type="entry name" value="TRANSCRIPTIONAL REPRESSOR"/>
    <property type="match status" value="1"/>
</dbReference>
<dbReference type="GO" id="GO:0003677">
    <property type="term" value="F:DNA binding"/>
    <property type="evidence" value="ECO:0007669"/>
    <property type="project" value="UniProtKB-UniRule"/>
</dbReference>
<evidence type="ECO:0000313" key="4">
    <source>
        <dbReference type="EMBL" id="BDD08920.1"/>
    </source>
</evidence>
<feature type="domain" description="HTH tetR-type" evidence="3">
    <location>
        <begin position="5"/>
        <end position="65"/>
    </location>
</feature>
<organism evidence="4 5">
    <name type="scientific">Fulvitalea axinellae</name>
    <dbReference type="NCBI Taxonomy" id="1182444"/>
    <lineage>
        <taxon>Bacteria</taxon>
        <taxon>Pseudomonadati</taxon>
        <taxon>Bacteroidota</taxon>
        <taxon>Cytophagia</taxon>
        <taxon>Cytophagales</taxon>
        <taxon>Persicobacteraceae</taxon>
        <taxon>Fulvitalea</taxon>
    </lineage>
</organism>
<dbReference type="EMBL" id="AP025314">
    <property type="protein sequence ID" value="BDD08920.1"/>
    <property type="molecule type" value="Genomic_DNA"/>
</dbReference>
<evidence type="ECO:0000313" key="5">
    <source>
        <dbReference type="Proteomes" id="UP001348817"/>
    </source>
</evidence>
<feature type="DNA-binding region" description="H-T-H motif" evidence="2">
    <location>
        <begin position="28"/>
        <end position="47"/>
    </location>
</feature>
<evidence type="ECO:0000256" key="2">
    <source>
        <dbReference type="PROSITE-ProRule" id="PRU00335"/>
    </source>
</evidence>
<dbReference type="InterPro" id="IPR009057">
    <property type="entry name" value="Homeodomain-like_sf"/>
</dbReference>
<dbReference type="Proteomes" id="UP001348817">
    <property type="component" value="Chromosome"/>
</dbReference>
<reference evidence="4 5" key="1">
    <citation type="submission" date="2021-12" db="EMBL/GenBank/DDBJ databases">
        <title>Genome sequencing of bacteria with rrn-lacking chromosome and rrn-plasmid.</title>
        <authorList>
            <person name="Anda M."/>
            <person name="Iwasaki W."/>
        </authorList>
    </citation>
    <scope>NUCLEOTIDE SEQUENCE [LARGE SCALE GENOMIC DNA]</scope>
    <source>
        <strain evidence="4 5">DSM 100852</strain>
    </source>
</reference>
<dbReference type="Pfam" id="PF00440">
    <property type="entry name" value="TetR_N"/>
    <property type="match status" value="1"/>
</dbReference>
<dbReference type="PROSITE" id="PS50977">
    <property type="entry name" value="HTH_TETR_2"/>
    <property type="match status" value="1"/>
</dbReference>
<dbReference type="KEGG" id="fax:FUAX_13520"/>
<dbReference type="Gene3D" id="1.10.357.10">
    <property type="entry name" value="Tetracycline Repressor, domain 2"/>
    <property type="match status" value="1"/>
</dbReference>
<gene>
    <name evidence="4" type="ORF">FUAX_13520</name>
</gene>
<dbReference type="PANTHER" id="PTHR30328:SF54">
    <property type="entry name" value="HTH-TYPE TRANSCRIPTIONAL REPRESSOR SCO4008"/>
    <property type="match status" value="1"/>
</dbReference>
<dbReference type="InterPro" id="IPR050109">
    <property type="entry name" value="HTH-type_TetR-like_transc_reg"/>
</dbReference>
<keyword evidence="5" id="KW-1185">Reference proteome</keyword>
<evidence type="ECO:0000259" key="3">
    <source>
        <dbReference type="PROSITE" id="PS50977"/>
    </source>
</evidence>
<evidence type="ECO:0000256" key="1">
    <source>
        <dbReference type="ARBA" id="ARBA00023125"/>
    </source>
</evidence>
<dbReference type="SUPFAM" id="SSF46689">
    <property type="entry name" value="Homeodomain-like"/>
    <property type="match status" value="1"/>
</dbReference>
<dbReference type="Gene3D" id="1.10.10.60">
    <property type="entry name" value="Homeodomain-like"/>
    <property type="match status" value="1"/>
</dbReference>
<dbReference type="AlphaFoldDB" id="A0AAU9DDG2"/>
<sequence>MVLDENVRREIVAHAQVLFQRYGMKKTTMDEIASSSGRAKSTIYHYFKSKDDVFDAVLRKELQDLRKHVKALVDKEDSLCSKFETYLVEYHKEMVNKGNLYRLSQSDWFTGGAVSYKRFDYLRKFERDYIKRLLEDGIDTGEFTVLDRSELDWFCEVMVAGFFGIVRYSLESSEGSIDQDKLVKASKLFSSKLLT</sequence>
<dbReference type="RefSeq" id="WP_338394146.1">
    <property type="nucleotide sequence ID" value="NZ_AP025314.1"/>
</dbReference>
<protein>
    <recommendedName>
        <fullName evidence="3">HTH tetR-type domain-containing protein</fullName>
    </recommendedName>
</protein>
<dbReference type="InterPro" id="IPR001647">
    <property type="entry name" value="HTH_TetR"/>
</dbReference>
<name>A0AAU9DDG2_9BACT</name>
<proteinExistence type="predicted"/>